<proteinExistence type="predicted"/>
<dbReference type="AlphaFoldDB" id="A0A814D9V0"/>
<feature type="region of interest" description="Disordered" evidence="1">
    <location>
        <begin position="154"/>
        <end position="189"/>
    </location>
</feature>
<reference evidence="2" key="1">
    <citation type="submission" date="2021-02" db="EMBL/GenBank/DDBJ databases">
        <authorList>
            <person name="Nowell W R."/>
        </authorList>
    </citation>
    <scope>NUCLEOTIDE SEQUENCE</scope>
</reference>
<dbReference type="EMBL" id="CAJNOT010000350">
    <property type="protein sequence ID" value="CAF0950253.1"/>
    <property type="molecule type" value="Genomic_DNA"/>
</dbReference>
<dbReference type="EMBL" id="CAJOBD010002549">
    <property type="protein sequence ID" value="CAF3890381.1"/>
    <property type="molecule type" value="Genomic_DNA"/>
</dbReference>
<evidence type="ECO:0000313" key="3">
    <source>
        <dbReference type="EMBL" id="CAF3890381.1"/>
    </source>
</evidence>
<organism evidence="2 4">
    <name type="scientific">Rotaria sordida</name>
    <dbReference type="NCBI Taxonomy" id="392033"/>
    <lineage>
        <taxon>Eukaryota</taxon>
        <taxon>Metazoa</taxon>
        <taxon>Spiralia</taxon>
        <taxon>Gnathifera</taxon>
        <taxon>Rotifera</taxon>
        <taxon>Eurotatoria</taxon>
        <taxon>Bdelloidea</taxon>
        <taxon>Philodinida</taxon>
        <taxon>Philodinidae</taxon>
        <taxon>Rotaria</taxon>
    </lineage>
</organism>
<gene>
    <name evidence="3" type="ORF">JBS370_LOCUS20333</name>
    <name evidence="2" type="ORF">ZHD862_LOCUS9965</name>
</gene>
<comment type="caution">
    <text evidence="2">The sequence shown here is derived from an EMBL/GenBank/DDBJ whole genome shotgun (WGS) entry which is preliminary data.</text>
</comment>
<dbReference type="Proteomes" id="UP000663864">
    <property type="component" value="Unassembled WGS sequence"/>
</dbReference>
<evidence type="ECO:0000313" key="4">
    <source>
        <dbReference type="Proteomes" id="UP000663864"/>
    </source>
</evidence>
<protein>
    <submittedName>
        <fullName evidence="2">Uncharacterized protein</fullName>
    </submittedName>
</protein>
<evidence type="ECO:0000256" key="1">
    <source>
        <dbReference type="SAM" id="MobiDB-lite"/>
    </source>
</evidence>
<sequence length="189" mass="21825">MLKLNDTISIEIRVDQLIEPLLEHGFRADKVAHLLILIDEVPLRGLDFSDSNRKNPEHSALLEQIKILFQGVYDSPKLLEAAKKLDDHVEDYHHNRINKLANQILNPISKQDIKDSRETLFSKRLAAYQRLARLNYAIACLLAGEQNQKYKVHSKMNRPHDALVPRRRGPPPQDNRSFYYVSKPGLETD</sequence>
<dbReference type="Proteomes" id="UP000663836">
    <property type="component" value="Unassembled WGS sequence"/>
</dbReference>
<accession>A0A814D9V0</accession>
<name>A0A814D9V0_9BILA</name>
<evidence type="ECO:0000313" key="2">
    <source>
        <dbReference type="EMBL" id="CAF0950253.1"/>
    </source>
</evidence>